<feature type="region of interest" description="Disordered" evidence="1">
    <location>
        <begin position="31"/>
        <end position="50"/>
    </location>
</feature>
<dbReference type="AlphaFoldDB" id="A0AAD1U1I2"/>
<sequence>MLNSSQHKKIKRISNNISKVYLTEIGRLVPPQKSLNGTKSSTKYRGARNKSHVIQSLKNSYFFDPHVLNKSDCKNLGNSGKENQKKPYKKTSLDATRNEQSIGLSTIAKNPKARENNNKKLIKSFIEPILNNYRQELTRRVLNMAQNRQREKSQTIKHLNLADIKKYCCKNNQNEGSTSCTLPKDSTRGPCSFTHRAMSNIAKLNSGRIKENRFISIDTHLGIDKSDLGATQRLQAILEKVPITPSTQQSSNLDNSAPNILHVSPRQVFENKETGCTSSSLPQKSPSLPKTKQNLVIKKSQIVQKKKVPQMLPSPHLGSKSFRLSQALNSDINSGKTSKLKKSIDFLYRSTEQSSCSHSFRTPKNYPSRLFNPPSLTQRNAEKHFRQIMKFSATEELLNSKFMKQRNKSPQEHRKKLRVTFELPSI</sequence>
<organism evidence="2 3">
    <name type="scientific">Euplotes crassus</name>
    <dbReference type="NCBI Taxonomy" id="5936"/>
    <lineage>
        <taxon>Eukaryota</taxon>
        <taxon>Sar</taxon>
        <taxon>Alveolata</taxon>
        <taxon>Ciliophora</taxon>
        <taxon>Intramacronucleata</taxon>
        <taxon>Spirotrichea</taxon>
        <taxon>Hypotrichia</taxon>
        <taxon>Euplotida</taxon>
        <taxon>Euplotidae</taxon>
        <taxon>Moneuplotes</taxon>
    </lineage>
</organism>
<evidence type="ECO:0000256" key="1">
    <source>
        <dbReference type="SAM" id="MobiDB-lite"/>
    </source>
</evidence>
<keyword evidence="3" id="KW-1185">Reference proteome</keyword>
<feature type="region of interest" description="Disordered" evidence="1">
    <location>
        <begin position="73"/>
        <end position="97"/>
    </location>
</feature>
<name>A0AAD1U1I2_EUPCR</name>
<proteinExistence type="predicted"/>
<dbReference type="EMBL" id="CAMPGE010001400">
    <property type="protein sequence ID" value="CAI2360183.1"/>
    <property type="molecule type" value="Genomic_DNA"/>
</dbReference>
<gene>
    <name evidence="2" type="ORF">ECRASSUSDP1_LOCUS1481</name>
</gene>
<dbReference type="Proteomes" id="UP001295684">
    <property type="component" value="Unassembled WGS sequence"/>
</dbReference>
<evidence type="ECO:0000313" key="3">
    <source>
        <dbReference type="Proteomes" id="UP001295684"/>
    </source>
</evidence>
<accession>A0AAD1U1I2</accession>
<comment type="caution">
    <text evidence="2">The sequence shown here is derived from an EMBL/GenBank/DDBJ whole genome shotgun (WGS) entry which is preliminary data.</text>
</comment>
<feature type="compositionally biased region" description="Polar residues" evidence="1">
    <location>
        <begin position="33"/>
        <end position="43"/>
    </location>
</feature>
<reference evidence="2" key="1">
    <citation type="submission" date="2023-07" db="EMBL/GenBank/DDBJ databases">
        <authorList>
            <consortium name="AG Swart"/>
            <person name="Singh M."/>
            <person name="Singh A."/>
            <person name="Seah K."/>
            <person name="Emmerich C."/>
        </authorList>
    </citation>
    <scope>NUCLEOTIDE SEQUENCE</scope>
    <source>
        <strain evidence="2">DP1</strain>
    </source>
</reference>
<evidence type="ECO:0000313" key="2">
    <source>
        <dbReference type="EMBL" id="CAI2360183.1"/>
    </source>
</evidence>
<protein>
    <submittedName>
        <fullName evidence="2">Uncharacterized protein</fullName>
    </submittedName>
</protein>